<name>A0A0F9R6Q2_9ZZZZ</name>
<comment type="caution">
    <text evidence="2">The sequence shown here is derived from an EMBL/GenBank/DDBJ whole genome shotgun (WGS) entry which is preliminary data.</text>
</comment>
<reference evidence="2" key="1">
    <citation type="journal article" date="2015" name="Nature">
        <title>Complex archaea that bridge the gap between prokaryotes and eukaryotes.</title>
        <authorList>
            <person name="Spang A."/>
            <person name="Saw J.H."/>
            <person name="Jorgensen S.L."/>
            <person name="Zaremba-Niedzwiedzka K."/>
            <person name="Martijn J."/>
            <person name="Lind A.E."/>
            <person name="van Eijk R."/>
            <person name="Schleper C."/>
            <person name="Guy L."/>
            <person name="Ettema T.J."/>
        </authorList>
    </citation>
    <scope>NUCLEOTIDE SEQUENCE</scope>
</reference>
<protein>
    <submittedName>
        <fullName evidence="2">Uncharacterized protein</fullName>
    </submittedName>
</protein>
<accession>A0A0F9R6Q2</accession>
<sequence>MTRITPIRPPEDSAESRAEIAALNRSFWCGCSKQKKRAGECHCTSPMTTDDVWLLINEGYGLTDIAMMFGISRERVRQRAARLGIAYTRGTKPRVWDDQLGRFRFREPAEQWADRQLLRRVKFEHRLGARRAAQVTALRALHAKLGRTPTLGEVADRCGLYQTALYVTWGYTPVQKLCRATAAQASAALYAAAGLIPRGPGTPGHTVHTEPTTTRREE</sequence>
<evidence type="ECO:0000256" key="1">
    <source>
        <dbReference type="SAM" id="MobiDB-lite"/>
    </source>
</evidence>
<feature type="region of interest" description="Disordered" evidence="1">
    <location>
        <begin position="199"/>
        <end position="218"/>
    </location>
</feature>
<evidence type="ECO:0000313" key="2">
    <source>
        <dbReference type="EMBL" id="KKN20976.1"/>
    </source>
</evidence>
<dbReference type="EMBL" id="LAZR01003190">
    <property type="protein sequence ID" value="KKN20976.1"/>
    <property type="molecule type" value="Genomic_DNA"/>
</dbReference>
<organism evidence="2">
    <name type="scientific">marine sediment metagenome</name>
    <dbReference type="NCBI Taxonomy" id="412755"/>
    <lineage>
        <taxon>unclassified sequences</taxon>
        <taxon>metagenomes</taxon>
        <taxon>ecological metagenomes</taxon>
    </lineage>
</organism>
<dbReference type="AlphaFoldDB" id="A0A0F9R6Q2"/>
<proteinExistence type="predicted"/>
<gene>
    <name evidence="2" type="ORF">LCGC14_0930010</name>
</gene>